<feature type="domain" description="Myb-like" evidence="3">
    <location>
        <begin position="272"/>
        <end position="326"/>
    </location>
</feature>
<comment type="caution">
    <text evidence="5">The sequence shown here is derived from an EMBL/GenBank/DDBJ whole genome shotgun (WGS) entry which is preliminary data.</text>
</comment>
<protein>
    <submittedName>
        <fullName evidence="5">Uncharacterized protein</fullName>
    </submittedName>
</protein>
<dbReference type="InterPro" id="IPR017930">
    <property type="entry name" value="Myb_dom"/>
</dbReference>
<evidence type="ECO:0000313" key="5">
    <source>
        <dbReference type="EMBL" id="KAK7205074.1"/>
    </source>
</evidence>
<dbReference type="PANTHER" id="PTHR46734:SF1">
    <property type="entry name" value="TELOMERIC REPEAT-BINDING FACTOR 1"/>
    <property type="match status" value="1"/>
</dbReference>
<dbReference type="PANTHER" id="PTHR46734">
    <property type="entry name" value="TELOMERIC REPEAT-BINDING FACTOR 1 TERF1"/>
    <property type="match status" value="1"/>
</dbReference>
<dbReference type="PROSITE" id="PS50090">
    <property type="entry name" value="MYB_LIKE"/>
    <property type="match status" value="2"/>
</dbReference>
<evidence type="ECO:0000313" key="6">
    <source>
        <dbReference type="Proteomes" id="UP001498771"/>
    </source>
</evidence>
<name>A0ABR1F5F4_9ASCO</name>
<evidence type="ECO:0000256" key="1">
    <source>
        <dbReference type="ARBA" id="ARBA00023242"/>
    </source>
</evidence>
<dbReference type="InterPro" id="IPR009057">
    <property type="entry name" value="Homeodomain-like_sf"/>
</dbReference>
<feature type="compositionally biased region" description="Polar residues" evidence="2">
    <location>
        <begin position="68"/>
        <end position="80"/>
    </location>
</feature>
<dbReference type="EMBL" id="JBBJBU010000006">
    <property type="protein sequence ID" value="KAK7205074.1"/>
    <property type="molecule type" value="Genomic_DNA"/>
</dbReference>
<dbReference type="Pfam" id="PF00249">
    <property type="entry name" value="Myb_DNA-binding"/>
    <property type="match status" value="2"/>
</dbReference>
<gene>
    <name evidence="5" type="ORF">BZA70DRAFT_279019</name>
</gene>
<organism evidence="5 6">
    <name type="scientific">Myxozyma melibiosi</name>
    <dbReference type="NCBI Taxonomy" id="54550"/>
    <lineage>
        <taxon>Eukaryota</taxon>
        <taxon>Fungi</taxon>
        <taxon>Dikarya</taxon>
        <taxon>Ascomycota</taxon>
        <taxon>Saccharomycotina</taxon>
        <taxon>Lipomycetes</taxon>
        <taxon>Lipomycetales</taxon>
        <taxon>Lipomycetaceae</taxon>
        <taxon>Myxozyma</taxon>
    </lineage>
</organism>
<dbReference type="SMART" id="SM00717">
    <property type="entry name" value="SANT"/>
    <property type="match status" value="2"/>
</dbReference>
<accession>A0ABR1F5F4</accession>
<feature type="compositionally biased region" description="Pro residues" evidence="2">
    <location>
        <begin position="18"/>
        <end position="28"/>
    </location>
</feature>
<feature type="region of interest" description="Disordered" evidence="2">
    <location>
        <begin position="109"/>
        <end position="166"/>
    </location>
</feature>
<feature type="non-terminal residue" evidence="5">
    <location>
        <position position="432"/>
    </location>
</feature>
<dbReference type="SUPFAM" id="SSF46689">
    <property type="entry name" value="Homeodomain-like"/>
    <property type="match status" value="2"/>
</dbReference>
<dbReference type="Gene3D" id="1.10.10.60">
    <property type="entry name" value="Homeodomain-like"/>
    <property type="match status" value="1"/>
</dbReference>
<evidence type="ECO:0000256" key="2">
    <source>
        <dbReference type="SAM" id="MobiDB-lite"/>
    </source>
</evidence>
<reference evidence="5 6" key="1">
    <citation type="submission" date="2024-03" db="EMBL/GenBank/DDBJ databases">
        <title>Genome-scale model development and genomic sequencing of the oleaginous clade Lipomyces.</title>
        <authorList>
            <consortium name="Lawrence Berkeley National Laboratory"/>
            <person name="Czajka J.J."/>
            <person name="Han Y."/>
            <person name="Kim J."/>
            <person name="Mondo S.J."/>
            <person name="Hofstad B.A."/>
            <person name="Robles A."/>
            <person name="Haridas S."/>
            <person name="Riley R."/>
            <person name="LaButti K."/>
            <person name="Pangilinan J."/>
            <person name="Andreopoulos W."/>
            <person name="Lipzen A."/>
            <person name="Yan J."/>
            <person name="Wang M."/>
            <person name="Ng V."/>
            <person name="Grigoriev I.V."/>
            <person name="Spatafora J.W."/>
            <person name="Magnuson J.K."/>
            <person name="Baker S.E."/>
            <person name="Pomraning K.R."/>
        </authorList>
    </citation>
    <scope>NUCLEOTIDE SEQUENCE [LARGE SCALE GENOMIC DNA]</scope>
    <source>
        <strain evidence="5 6">Phaff 52-87</strain>
    </source>
</reference>
<proteinExistence type="predicted"/>
<feature type="compositionally biased region" description="Polar residues" evidence="2">
    <location>
        <begin position="41"/>
        <end position="51"/>
    </location>
</feature>
<dbReference type="RefSeq" id="XP_064768107.1">
    <property type="nucleotide sequence ID" value="XM_064912700.1"/>
</dbReference>
<feature type="domain" description="HTH myb-type" evidence="4">
    <location>
        <begin position="277"/>
        <end position="330"/>
    </location>
</feature>
<keyword evidence="6" id="KW-1185">Reference proteome</keyword>
<feature type="domain" description="Myb-like" evidence="3">
    <location>
        <begin position="187"/>
        <end position="242"/>
    </location>
</feature>
<feature type="compositionally biased region" description="Low complexity" evidence="2">
    <location>
        <begin position="127"/>
        <end position="158"/>
    </location>
</feature>
<feature type="region of interest" description="Disordered" evidence="2">
    <location>
        <begin position="1"/>
        <end position="80"/>
    </location>
</feature>
<dbReference type="InterPro" id="IPR052450">
    <property type="entry name" value="TRBD-Containing_Protein"/>
</dbReference>
<evidence type="ECO:0000259" key="4">
    <source>
        <dbReference type="PROSITE" id="PS51294"/>
    </source>
</evidence>
<dbReference type="Proteomes" id="UP001498771">
    <property type="component" value="Unassembled WGS sequence"/>
</dbReference>
<dbReference type="InterPro" id="IPR001005">
    <property type="entry name" value="SANT/Myb"/>
</dbReference>
<dbReference type="Gene3D" id="1.10.246.220">
    <property type="match status" value="1"/>
</dbReference>
<keyword evidence="1" id="KW-0539">Nucleus</keyword>
<dbReference type="GeneID" id="90038212"/>
<feature type="domain" description="HTH myb-type" evidence="4">
    <location>
        <begin position="187"/>
        <end position="246"/>
    </location>
</feature>
<sequence length="432" mass="48419">MHKPRSPTLPEGLLTPTNPYPTSSPFPSSPVTTLALRASPKPQSKQISSRPDFTLHCRSNPPQMPPARSSNAYASQGMPTAHAMTSQDLAGAFAADQIPQDLVAAAAAAVQPSSRKRKAPTMKTEQHLALQQQSQLQHQQMQHQQQQSQQQMQQGQPQNPMAHAQANQQMIIHQEQPQSLLLIPAPQKRKTRTTWSEAETNDLLRGCNDHGVGNWKKILQDPRFSFNNRSAVDLKDRFRTYFPDEYRRLYPNATTHGGRRQRAPLPNQLPKVNRKERRSFTPEEDRRLLAGFLKHGPSWSKIQKDEELHLFERRSTDLRDRFRNAFPDKYAAAGFKTRPKTSAAARSQSRTAQVEQMPEGTPLDMDLLSNGEWANEVDQSNALFSGADLVDTTGGPDATNVNVFYDASSQLVGRDDSKIPIDPKVTEAASRR</sequence>
<dbReference type="CDD" id="cd11660">
    <property type="entry name" value="SANT_TRF"/>
    <property type="match status" value="2"/>
</dbReference>
<evidence type="ECO:0000259" key="3">
    <source>
        <dbReference type="PROSITE" id="PS50090"/>
    </source>
</evidence>
<dbReference type="PROSITE" id="PS51294">
    <property type="entry name" value="HTH_MYB"/>
    <property type="match status" value="2"/>
</dbReference>